<accession>A0A521CNK9</accession>
<evidence type="ECO:0000256" key="3">
    <source>
        <dbReference type="ARBA" id="ARBA00022764"/>
    </source>
</evidence>
<dbReference type="AlphaFoldDB" id="A0A521CNK9"/>
<evidence type="ECO:0000256" key="2">
    <source>
        <dbReference type="ARBA" id="ARBA00022729"/>
    </source>
</evidence>
<keyword evidence="2" id="KW-0732">Signal</keyword>
<dbReference type="SUPFAM" id="SSF48230">
    <property type="entry name" value="Chondroitin AC/alginate lyase"/>
    <property type="match status" value="1"/>
</dbReference>
<evidence type="ECO:0000256" key="4">
    <source>
        <dbReference type="ARBA" id="ARBA00023239"/>
    </source>
</evidence>
<evidence type="ECO:0000256" key="1">
    <source>
        <dbReference type="ARBA" id="ARBA00004418"/>
    </source>
</evidence>
<dbReference type="GO" id="GO:0042597">
    <property type="term" value="C:periplasmic space"/>
    <property type="evidence" value="ECO:0007669"/>
    <property type="project" value="UniProtKB-SubCell"/>
</dbReference>
<organism evidence="7 8">
    <name type="scientific">Geodermatophilus aquaeductus</name>
    <dbReference type="NCBI Taxonomy" id="1564161"/>
    <lineage>
        <taxon>Bacteria</taxon>
        <taxon>Bacillati</taxon>
        <taxon>Actinomycetota</taxon>
        <taxon>Actinomycetes</taxon>
        <taxon>Geodermatophilales</taxon>
        <taxon>Geodermatophilaceae</taxon>
        <taxon>Geodermatophilus</taxon>
    </lineage>
</organism>
<evidence type="ECO:0000259" key="5">
    <source>
        <dbReference type="Pfam" id="PF07940"/>
    </source>
</evidence>
<protein>
    <submittedName>
        <fullName evidence="7">Heparinase II/III N-terminus</fullName>
    </submittedName>
</protein>
<dbReference type="InterPro" id="IPR031680">
    <property type="entry name" value="Hepar_II_III_N"/>
</dbReference>
<reference evidence="7 8" key="1">
    <citation type="submission" date="2017-05" db="EMBL/GenBank/DDBJ databases">
        <authorList>
            <person name="Varghese N."/>
            <person name="Submissions S."/>
        </authorList>
    </citation>
    <scope>NUCLEOTIDE SEQUENCE [LARGE SCALE GENOMIC DNA]</scope>
    <source>
        <strain evidence="7 8">DSM 46834</strain>
    </source>
</reference>
<dbReference type="RefSeq" id="WP_142457715.1">
    <property type="nucleotide sequence ID" value="NZ_FXTJ01000002.1"/>
</dbReference>
<dbReference type="EMBL" id="FXTJ01000002">
    <property type="protein sequence ID" value="SMO61044.1"/>
    <property type="molecule type" value="Genomic_DNA"/>
</dbReference>
<keyword evidence="3" id="KW-0574">Periplasm</keyword>
<dbReference type="Pfam" id="PF07940">
    <property type="entry name" value="Hepar_II_III_C"/>
    <property type="match status" value="1"/>
</dbReference>
<dbReference type="Gene3D" id="1.50.10.100">
    <property type="entry name" value="Chondroitin AC/alginate lyase"/>
    <property type="match status" value="1"/>
</dbReference>
<feature type="domain" description="Heparin-sulfate lyase N-terminal" evidence="6">
    <location>
        <begin position="78"/>
        <end position="345"/>
    </location>
</feature>
<evidence type="ECO:0000259" key="6">
    <source>
        <dbReference type="Pfam" id="PF16889"/>
    </source>
</evidence>
<dbReference type="Pfam" id="PF16889">
    <property type="entry name" value="Hepar_II_III_N"/>
    <property type="match status" value="1"/>
</dbReference>
<keyword evidence="8" id="KW-1185">Reference proteome</keyword>
<proteinExistence type="predicted"/>
<keyword evidence="4" id="KW-0456">Lyase</keyword>
<evidence type="ECO:0000313" key="7">
    <source>
        <dbReference type="EMBL" id="SMO61044.1"/>
    </source>
</evidence>
<name>A0A521CNK9_9ACTN</name>
<dbReference type="PANTHER" id="PTHR39210:SF1">
    <property type="entry name" value="HEPARIN-SULFATE LYASE"/>
    <property type="match status" value="1"/>
</dbReference>
<comment type="subcellular location">
    <subcellularLocation>
        <location evidence="1">Periplasm</location>
    </subcellularLocation>
</comment>
<dbReference type="InterPro" id="IPR008929">
    <property type="entry name" value="Chondroitin_lyas"/>
</dbReference>
<dbReference type="GO" id="GO:0016829">
    <property type="term" value="F:lyase activity"/>
    <property type="evidence" value="ECO:0007669"/>
    <property type="project" value="UniProtKB-KW"/>
</dbReference>
<gene>
    <name evidence="7" type="ORF">SAMN06273567_102518</name>
</gene>
<dbReference type="Gene3D" id="2.70.98.70">
    <property type="match status" value="1"/>
</dbReference>
<dbReference type="PANTHER" id="PTHR39210">
    <property type="entry name" value="HEPARIN-SULFATE LYASE"/>
    <property type="match status" value="1"/>
</dbReference>
<dbReference type="InterPro" id="IPR012480">
    <property type="entry name" value="Hepar_II_III_C"/>
</dbReference>
<dbReference type="Proteomes" id="UP000317484">
    <property type="component" value="Unassembled WGS sequence"/>
</dbReference>
<evidence type="ECO:0000313" key="8">
    <source>
        <dbReference type="Proteomes" id="UP000317484"/>
    </source>
</evidence>
<feature type="domain" description="Heparinase II/III-like C-terminal" evidence="5">
    <location>
        <begin position="404"/>
        <end position="618"/>
    </location>
</feature>
<sequence length="710" mass="77306">MRQDSLAWYVHRLRAMEPAEVLWRGGRLARDLGLVPRRRPARLPAAGCGQRHFALLDPVAVRAAAEEHPDAAAEVLMAAREALEHRFRFFGNPPAPLGPEIDWHHEPLTGHRWPAVPSRRIDYRFGDQDPKWIWELNRLQHLPVLVEAWMITGETRFVECAAQHLRSWLGHNPPGHGIAWLGGFEAGVRAMSVSVTLRALRCWEGLDPGLESRVLGLLARSAEKCWAERSLFSSANNHLVGEMGGVAVSSILFPELPRSRRDEERALAVLAREADRQILPDGAGVERSLRYHLFTADVFLLVVAALVDRGDPPPDALVGALRRSAAYLGSLVHPGESTPWYGDDDESFALRLQAERTRSVQAHLSALDAVMGWPRRPAGDDFAAAVLRGGLGGRTALATEPPPPARDLVAPDGGLVVLRSRTGRRLLVDVGPLGQAPIAAHGHADALSVTLDLHGVAVVVDPGTGSYYRHRDWREAHRATRAHATVEVDDLSQSVPGGLFLWTRGADVRRRHVDVARGLVDAEHDGYTRLPDPVLHRRWVVAPPDEEGCLVVDLCAARGEHRYRVGWPLSSDAGVERLPDGHLVTVGGHPVRFTYGASVPVEVFASRGDDEAQLGWTSPHLEERVPAWHIGTVQRARGPWAHVTSIRSVTGPETPPAPVEVTVSEDRLVVREGAGGDVRTLVIGLAGAGDVTVVDGAGGRRPPVVTPAVT</sequence>